<dbReference type="Pfam" id="PF14579">
    <property type="entry name" value="HHH_6"/>
    <property type="match status" value="1"/>
</dbReference>
<dbReference type="PANTHER" id="PTHR32294:SF5">
    <property type="entry name" value="DNA POLYMERASE III POLC-TYPE"/>
    <property type="match status" value="1"/>
</dbReference>
<evidence type="ECO:0000256" key="7">
    <source>
        <dbReference type="ARBA" id="ARBA00022801"/>
    </source>
</evidence>
<dbReference type="Gene3D" id="6.10.140.1510">
    <property type="match status" value="1"/>
</dbReference>
<dbReference type="InterPro" id="IPR004013">
    <property type="entry name" value="PHP_dom"/>
</dbReference>
<evidence type="ECO:0000259" key="13">
    <source>
        <dbReference type="SMART" id="SM00481"/>
    </source>
</evidence>
<keyword evidence="6 11" id="KW-0540">Nuclease</keyword>
<evidence type="ECO:0000256" key="10">
    <source>
        <dbReference type="ARBA" id="ARBA00049244"/>
    </source>
</evidence>
<dbReference type="Gene3D" id="1.10.150.700">
    <property type="entry name" value="PolC, middle finger domain"/>
    <property type="match status" value="1"/>
</dbReference>
<dbReference type="InterPro" id="IPR003141">
    <property type="entry name" value="Pol/His_phosphatase_N"/>
</dbReference>
<name>A0AA48L166_9FIRM</name>
<dbReference type="Gene3D" id="3.30.420.10">
    <property type="entry name" value="Ribonuclease H-like superfamily/Ribonuclease H"/>
    <property type="match status" value="1"/>
</dbReference>
<dbReference type="Gene3D" id="2.40.50.140">
    <property type="entry name" value="Nucleic acid-binding proteins"/>
    <property type="match status" value="1"/>
</dbReference>
<dbReference type="InterPro" id="IPR029460">
    <property type="entry name" value="DNAPol_HHH"/>
</dbReference>
<dbReference type="EMBL" id="AP027924">
    <property type="protein sequence ID" value="BED92295.1"/>
    <property type="molecule type" value="Genomic_DNA"/>
</dbReference>
<dbReference type="GO" id="GO:0008408">
    <property type="term" value="F:3'-5' exonuclease activity"/>
    <property type="evidence" value="ECO:0007669"/>
    <property type="project" value="UniProtKB-UniRule"/>
</dbReference>
<dbReference type="Gene3D" id="3.30.1900.20">
    <property type="match status" value="2"/>
</dbReference>
<gene>
    <name evidence="11" type="primary">polC</name>
    <name evidence="14" type="ORF">CfP315_0911</name>
</gene>
<dbReference type="InterPro" id="IPR013520">
    <property type="entry name" value="Ribonucl_H"/>
</dbReference>
<dbReference type="GO" id="GO:0003887">
    <property type="term" value="F:DNA-directed DNA polymerase activity"/>
    <property type="evidence" value="ECO:0007669"/>
    <property type="project" value="UniProtKB-UniRule"/>
</dbReference>
<dbReference type="CDD" id="cd07309">
    <property type="entry name" value="PHP"/>
    <property type="match status" value="1"/>
</dbReference>
<sequence>MVKFNSFFSKYLKKTYDNLEECLIASIKVEKSSRTLNLKLHSYEKINENEIKDIENDIKKVLDLSLVTVDVSSKEETKTKSESKTKEPILRVVANDKEVVFGNVISENFLYARDVEKEGRIVVAGKIFEVSVRAIKNFVVCVVRITDYIDSISIKMYKNNGNARSFGLFSKLEKNKVIIVKGTASYDDFEKELIITPTDINLISEDENEDNCDVKRIELHTHTSMSAMDGISNVKEIINRAYKWGHKAIAITDHGVVQAFPDAMNTVNSIKKKYGRVDFKVIYGVENYFVNDIEDLNKDAQSIKIDSNYVCFDVETTGFSAQNDQIIEIGAVCISNIKDHISGKINIFESEEKTIKFQSFVKNEIPLPMKITELTGITESMLADAPSEEETIRKFVDFCGKDAILVAHNASFDDAFLNAALKKYNIKFEHKIIDTIPFCKSQIDIIKNYKLGTVAKFFNLPEFKAHRACDDAKILAFIFLKLIQNANVSNLGYDKKLSDLFKKIDIKKEFAFHQTILVKNKIGLKNLYKLISLSHLNYFYKKPRIPKSELISHREGLLIGSACESGELFKAVVNGQPMEKLKEIAKFYDYLEIQPIGNNEFMIRENLISGGKEQLQEFNKKIVELGEILNIPVVATGDVHFLDPQDYKFRWALMLAQGYKDGMNQAPLFFRTTQEMIDEFLYLGEEKAYEVVVTNTQKIQNMIENIDPIPSGVYPPEIPGAREELIKVVTENSKEKYGENLPEIISKRLDKELESITKHGYSVLYIVAKKLVENSEKNGYLVGSRGSVGSSFVANISGISEVNPLKPHYICLKCKKSEFFTDGSYLSGFDLPKKKCPECGSDYSRDGHDIPFETFLGFDGEKTPDIDLNFSGEYQSKAHKYTEEIFGKTNVFRAGTIATIAEKTSKGFIRKVIEENNVNISSSEQRRLILGCTGIKRTTGQHPGGMIIVPSNMEIYDFCPVQKPANDQMSESITTHFDFHSIHDTICKLDELGHDVPTTYKYLEELTGIPVNQVDMSDPKVMSLFTSTKAIGVTPEEIDSKVATFSLPEMGTSFVRQMLIESKPKTFADLVQISGLSHGTDVWNGNARELIKNKTCDISQVIGTRDNIMVYLISKGIDKKTAFKITEIVRKGQAMSKFTKEDIKNLKDHNVPDWYINSCLKIKYMFPKAHAVAYVIATLRFAWYKVYRPLEYYVAFLSAHGEDVDGQLVMKGKDEIVRRLVSIEKKGKEASIKERASISTLQILSEIYARKIEFLPVDIYKSHAKKFLVEDNKIRLPLVSFSGLGDAVAQSIQKEREHGKFISMDDLRQRTGINKTITELLKTSRMLNLQESNQISFF</sequence>
<dbReference type="PANTHER" id="PTHR32294">
    <property type="entry name" value="DNA POLYMERASE III SUBUNIT ALPHA"/>
    <property type="match status" value="1"/>
</dbReference>
<dbReference type="KEGG" id="ips:CfP315_0911"/>
<dbReference type="SUPFAM" id="SSF81585">
    <property type="entry name" value="PsbU/PolX domain-like"/>
    <property type="match status" value="1"/>
</dbReference>
<keyword evidence="5 11" id="KW-0235">DNA replication</keyword>
<comment type="function">
    <text evidence="1 11">Required for replicative DNA synthesis. This DNA polymerase also exhibits 3' to 5' exonuclease activity.</text>
</comment>
<keyword evidence="3 11" id="KW-0808">Transferase</keyword>
<dbReference type="Pfam" id="PF07733">
    <property type="entry name" value="DNA_pol3_alpha"/>
    <property type="match status" value="2"/>
</dbReference>
<dbReference type="GO" id="GO:0005737">
    <property type="term" value="C:cytoplasm"/>
    <property type="evidence" value="ECO:0007669"/>
    <property type="project" value="UniProtKB-SubCell"/>
</dbReference>
<evidence type="ECO:0000256" key="4">
    <source>
        <dbReference type="ARBA" id="ARBA00022695"/>
    </source>
</evidence>
<keyword evidence="4 11" id="KW-0548">Nucleotidyltransferase</keyword>
<accession>A0AA48L166</accession>
<feature type="domain" description="Polymerase/histidinol phosphatase N-terminal" evidence="13">
    <location>
        <begin position="217"/>
        <end position="291"/>
    </location>
</feature>
<dbReference type="NCBIfam" id="NF001688">
    <property type="entry name" value="PRK00448.1"/>
    <property type="match status" value="1"/>
</dbReference>
<dbReference type="CDD" id="cd07435">
    <property type="entry name" value="PHP_PolIIIA_POLC"/>
    <property type="match status" value="1"/>
</dbReference>
<dbReference type="InterPro" id="IPR012340">
    <property type="entry name" value="NA-bd_OB-fold"/>
</dbReference>
<proteinExistence type="inferred from homology"/>
<dbReference type="Pfam" id="PF17657">
    <property type="entry name" value="DNA_pol3_finger"/>
    <property type="match status" value="1"/>
</dbReference>
<dbReference type="EC" id="2.7.7.7" evidence="11"/>
<dbReference type="Gene3D" id="1.10.150.870">
    <property type="match status" value="1"/>
</dbReference>
<evidence type="ECO:0000256" key="9">
    <source>
        <dbReference type="ARBA" id="ARBA00022932"/>
    </source>
</evidence>
<dbReference type="NCBIfam" id="TIGR01405">
    <property type="entry name" value="polC_Gram_pos"/>
    <property type="match status" value="1"/>
</dbReference>
<dbReference type="NCBIfam" id="TIGR00573">
    <property type="entry name" value="dnaq"/>
    <property type="match status" value="1"/>
</dbReference>
<dbReference type="Pfam" id="PF02811">
    <property type="entry name" value="PHP"/>
    <property type="match status" value="1"/>
</dbReference>
<dbReference type="InterPro" id="IPR004805">
    <property type="entry name" value="DnaE2/DnaE/PolC"/>
</dbReference>
<evidence type="ECO:0000256" key="6">
    <source>
        <dbReference type="ARBA" id="ARBA00022722"/>
    </source>
</evidence>
<dbReference type="InterPro" id="IPR036397">
    <property type="entry name" value="RNaseH_sf"/>
</dbReference>
<evidence type="ECO:0000256" key="1">
    <source>
        <dbReference type="ARBA" id="ARBA00003452"/>
    </source>
</evidence>
<evidence type="ECO:0000256" key="8">
    <source>
        <dbReference type="ARBA" id="ARBA00022839"/>
    </source>
</evidence>
<evidence type="ECO:0000256" key="3">
    <source>
        <dbReference type="ARBA" id="ARBA00022679"/>
    </source>
</evidence>
<dbReference type="Pfam" id="PF00929">
    <property type="entry name" value="RNase_T"/>
    <property type="match status" value="1"/>
</dbReference>
<dbReference type="InterPro" id="IPR006308">
    <property type="entry name" value="Pol_III_a_PolC-type_gram_pos"/>
</dbReference>
<dbReference type="GO" id="GO:0006261">
    <property type="term" value="P:DNA-templated DNA replication"/>
    <property type="evidence" value="ECO:0007669"/>
    <property type="project" value="UniProtKB-UniRule"/>
</dbReference>
<organism evidence="14">
    <name type="scientific">Candidatus Improbicoccus pseudotrichonymphae</name>
    <dbReference type="NCBI Taxonomy" id="3033792"/>
    <lineage>
        <taxon>Bacteria</taxon>
        <taxon>Bacillati</taxon>
        <taxon>Bacillota</taxon>
        <taxon>Clostridia</taxon>
        <taxon>Candidatus Improbicoccus</taxon>
    </lineage>
</organism>
<dbReference type="GO" id="GO:0003677">
    <property type="term" value="F:DNA binding"/>
    <property type="evidence" value="ECO:0007669"/>
    <property type="project" value="UniProtKB-UniRule"/>
</dbReference>
<comment type="catalytic activity">
    <reaction evidence="10 11">
        <text>DNA(n) + a 2'-deoxyribonucleoside 5'-triphosphate = DNA(n+1) + diphosphate</text>
        <dbReference type="Rhea" id="RHEA:22508"/>
        <dbReference type="Rhea" id="RHEA-COMP:17339"/>
        <dbReference type="Rhea" id="RHEA-COMP:17340"/>
        <dbReference type="ChEBI" id="CHEBI:33019"/>
        <dbReference type="ChEBI" id="CHEBI:61560"/>
        <dbReference type="ChEBI" id="CHEBI:173112"/>
        <dbReference type="EC" id="2.7.7.7"/>
    </reaction>
</comment>
<dbReference type="InterPro" id="IPR012337">
    <property type="entry name" value="RNaseH-like_sf"/>
</dbReference>
<feature type="domain" description="Exonuclease" evidence="12">
    <location>
        <begin position="308"/>
        <end position="488"/>
    </location>
</feature>
<dbReference type="InterPro" id="IPR040982">
    <property type="entry name" value="DNA_pol3_finger"/>
</dbReference>
<keyword evidence="9 11" id="KW-0239">DNA-directed DNA polymerase</keyword>
<comment type="similarity">
    <text evidence="11">Belongs to the DNA polymerase type-C family. PolC subfamily.</text>
</comment>
<evidence type="ECO:0000256" key="5">
    <source>
        <dbReference type="ARBA" id="ARBA00022705"/>
    </source>
</evidence>
<reference evidence="14" key="1">
    <citation type="journal article" date="2023" name="ISME J.">
        <title>Emergence of putative energy parasites within Clostridia revealed by genome analysis of a novel endosymbiotic clade.</title>
        <authorList>
            <person name="Takahashi K."/>
            <person name="Kuwahara H."/>
            <person name="Horikawa Y."/>
            <person name="Izawa K."/>
            <person name="Kato D."/>
            <person name="Inagaki T."/>
            <person name="Yuki M."/>
            <person name="Ohkuma M."/>
            <person name="Hongoh Y."/>
        </authorList>
    </citation>
    <scope>NUCLEOTIDE SEQUENCE</scope>
    <source>
        <strain evidence="14">CfP3-15</strain>
    </source>
</reference>
<protein>
    <recommendedName>
        <fullName evidence="11">DNA polymerase III PolC-type</fullName>
        <shortName evidence="11">PolIII</shortName>
        <ecNumber evidence="11">2.7.7.7</ecNumber>
    </recommendedName>
</protein>
<dbReference type="FunFam" id="3.30.420.10:FF:000045">
    <property type="entry name" value="3'-5' exonuclease DinG"/>
    <property type="match status" value="1"/>
</dbReference>
<dbReference type="InterPro" id="IPR006054">
    <property type="entry name" value="DnaQ"/>
</dbReference>
<dbReference type="HAMAP" id="MF_00356">
    <property type="entry name" value="DNApol_PolC"/>
    <property type="match status" value="1"/>
</dbReference>
<keyword evidence="8 11" id="KW-0269">Exonuclease</keyword>
<evidence type="ECO:0000256" key="11">
    <source>
        <dbReference type="HAMAP-Rule" id="MF_00356"/>
    </source>
</evidence>
<keyword evidence="2 11" id="KW-0963">Cytoplasm</keyword>
<dbReference type="Gene3D" id="3.20.20.140">
    <property type="entry name" value="Metal-dependent hydrolases"/>
    <property type="match status" value="1"/>
</dbReference>
<dbReference type="SMART" id="SM00479">
    <property type="entry name" value="EXOIII"/>
    <property type="match status" value="1"/>
</dbReference>
<evidence type="ECO:0000256" key="2">
    <source>
        <dbReference type="ARBA" id="ARBA00022490"/>
    </source>
</evidence>
<dbReference type="SMART" id="SM00481">
    <property type="entry name" value="POLIIIAc"/>
    <property type="match status" value="1"/>
</dbReference>
<evidence type="ECO:0000313" key="14">
    <source>
        <dbReference type="EMBL" id="BED92295.1"/>
    </source>
</evidence>
<keyword evidence="7 11" id="KW-0378">Hydrolase</keyword>
<dbReference type="InterPro" id="IPR011708">
    <property type="entry name" value="DNA_pol3_alpha_NTPase_dom"/>
</dbReference>
<dbReference type="InterPro" id="IPR044923">
    <property type="entry name" value="PolC_middle_finger_sf"/>
</dbReference>
<comment type="subcellular location">
    <subcellularLocation>
        <location evidence="11">Cytoplasm</location>
    </subcellularLocation>
</comment>
<dbReference type="Proteomes" id="UP001337580">
    <property type="component" value="Chromosome"/>
</dbReference>
<evidence type="ECO:0000259" key="12">
    <source>
        <dbReference type="SMART" id="SM00479"/>
    </source>
</evidence>
<dbReference type="SUPFAM" id="SSF53098">
    <property type="entry name" value="Ribonuclease H-like"/>
    <property type="match status" value="1"/>
</dbReference>
<dbReference type="CDD" id="cd06127">
    <property type="entry name" value="DEDDh"/>
    <property type="match status" value="1"/>
</dbReference>